<evidence type="ECO:0000313" key="2">
    <source>
        <dbReference type="Proteomes" id="UP000554482"/>
    </source>
</evidence>
<name>A0A7J6WWD6_THATH</name>
<dbReference type="AlphaFoldDB" id="A0A7J6WWD6"/>
<organism evidence="1 2">
    <name type="scientific">Thalictrum thalictroides</name>
    <name type="common">Rue-anemone</name>
    <name type="synonym">Anemone thalictroides</name>
    <dbReference type="NCBI Taxonomy" id="46969"/>
    <lineage>
        <taxon>Eukaryota</taxon>
        <taxon>Viridiplantae</taxon>
        <taxon>Streptophyta</taxon>
        <taxon>Embryophyta</taxon>
        <taxon>Tracheophyta</taxon>
        <taxon>Spermatophyta</taxon>
        <taxon>Magnoliopsida</taxon>
        <taxon>Ranunculales</taxon>
        <taxon>Ranunculaceae</taxon>
        <taxon>Thalictroideae</taxon>
        <taxon>Thalictrum</taxon>
    </lineage>
</organism>
<feature type="non-terminal residue" evidence="1">
    <location>
        <position position="1"/>
    </location>
</feature>
<proteinExistence type="predicted"/>
<comment type="caution">
    <text evidence="1">The sequence shown here is derived from an EMBL/GenBank/DDBJ whole genome shotgun (WGS) entry which is preliminary data.</text>
</comment>
<reference evidence="1 2" key="1">
    <citation type="submission" date="2020-06" db="EMBL/GenBank/DDBJ databases">
        <title>Transcriptomic and genomic resources for Thalictrum thalictroides and T. hernandezii: Facilitating candidate gene discovery in an emerging model plant lineage.</title>
        <authorList>
            <person name="Arias T."/>
            <person name="Riano-Pachon D.M."/>
            <person name="Di Stilio V.S."/>
        </authorList>
    </citation>
    <scope>NUCLEOTIDE SEQUENCE [LARGE SCALE GENOMIC DNA]</scope>
    <source>
        <strain evidence="2">cv. WT478/WT964</strain>
        <tissue evidence="1">Leaves</tissue>
    </source>
</reference>
<keyword evidence="2" id="KW-1185">Reference proteome</keyword>
<evidence type="ECO:0000313" key="1">
    <source>
        <dbReference type="EMBL" id="KAF5200382.1"/>
    </source>
</evidence>
<protein>
    <submittedName>
        <fullName evidence="1">Uncharacterized protein</fullName>
    </submittedName>
</protein>
<dbReference type="Proteomes" id="UP000554482">
    <property type="component" value="Unassembled WGS sequence"/>
</dbReference>
<dbReference type="EMBL" id="JABWDY010010799">
    <property type="protein sequence ID" value="KAF5200382.1"/>
    <property type="molecule type" value="Genomic_DNA"/>
</dbReference>
<sequence>DPNAAKLAQNKLHENLRKLQGISLRTNEMQGTAQSFSAMANDVLRTAEKDKQIS</sequence>
<dbReference type="OrthoDB" id="19944at2759"/>
<accession>A0A7J6WWD6</accession>
<gene>
    <name evidence="1" type="ORF">FRX31_010029</name>
</gene>